<dbReference type="OrthoDB" id="775356at2759"/>
<evidence type="ECO:0000313" key="1">
    <source>
        <dbReference type="EMBL" id="THU82462.1"/>
    </source>
</evidence>
<evidence type="ECO:0000313" key="2">
    <source>
        <dbReference type="Proteomes" id="UP000297245"/>
    </source>
</evidence>
<proteinExistence type="predicted"/>
<accession>A0A4S8L1Y8</accession>
<dbReference type="AlphaFoldDB" id="A0A4S8L1Y8"/>
<reference evidence="1 2" key="1">
    <citation type="journal article" date="2019" name="Nat. Ecol. Evol.">
        <title>Megaphylogeny resolves global patterns of mushroom evolution.</title>
        <authorList>
            <person name="Varga T."/>
            <person name="Krizsan K."/>
            <person name="Foldi C."/>
            <person name="Dima B."/>
            <person name="Sanchez-Garcia M."/>
            <person name="Sanchez-Ramirez S."/>
            <person name="Szollosi G.J."/>
            <person name="Szarkandi J.G."/>
            <person name="Papp V."/>
            <person name="Albert L."/>
            <person name="Andreopoulos W."/>
            <person name="Angelini C."/>
            <person name="Antonin V."/>
            <person name="Barry K.W."/>
            <person name="Bougher N.L."/>
            <person name="Buchanan P."/>
            <person name="Buyck B."/>
            <person name="Bense V."/>
            <person name="Catcheside P."/>
            <person name="Chovatia M."/>
            <person name="Cooper J."/>
            <person name="Damon W."/>
            <person name="Desjardin D."/>
            <person name="Finy P."/>
            <person name="Geml J."/>
            <person name="Haridas S."/>
            <person name="Hughes K."/>
            <person name="Justo A."/>
            <person name="Karasinski D."/>
            <person name="Kautmanova I."/>
            <person name="Kiss B."/>
            <person name="Kocsube S."/>
            <person name="Kotiranta H."/>
            <person name="LaButti K.M."/>
            <person name="Lechner B.E."/>
            <person name="Liimatainen K."/>
            <person name="Lipzen A."/>
            <person name="Lukacs Z."/>
            <person name="Mihaltcheva S."/>
            <person name="Morgado L.N."/>
            <person name="Niskanen T."/>
            <person name="Noordeloos M.E."/>
            <person name="Ohm R.A."/>
            <person name="Ortiz-Santana B."/>
            <person name="Ovrebo C."/>
            <person name="Racz N."/>
            <person name="Riley R."/>
            <person name="Savchenko A."/>
            <person name="Shiryaev A."/>
            <person name="Soop K."/>
            <person name="Spirin V."/>
            <person name="Szebenyi C."/>
            <person name="Tomsovsky M."/>
            <person name="Tulloss R.E."/>
            <person name="Uehling J."/>
            <person name="Grigoriev I.V."/>
            <person name="Vagvolgyi C."/>
            <person name="Papp T."/>
            <person name="Martin F.M."/>
            <person name="Miettinen O."/>
            <person name="Hibbett D.S."/>
            <person name="Nagy L.G."/>
        </authorList>
    </citation>
    <scope>NUCLEOTIDE SEQUENCE [LARGE SCALE GENOMIC DNA]</scope>
    <source>
        <strain evidence="1 2">CBS 962.96</strain>
    </source>
</reference>
<organism evidence="1 2">
    <name type="scientific">Dendrothele bispora (strain CBS 962.96)</name>
    <dbReference type="NCBI Taxonomy" id="1314807"/>
    <lineage>
        <taxon>Eukaryota</taxon>
        <taxon>Fungi</taxon>
        <taxon>Dikarya</taxon>
        <taxon>Basidiomycota</taxon>
        <taxon>Agaricomycotina</taxon>
        <taxon>Agaricomycetes</taxon>
        <taxon>Agaricomycetidae</taxon>
        <taxon>Agaricales</taxon>
        <taxon>Agaricales incertae sedis</taxon>
        <taxon>Dendrothele</taxon>
    </lineage>
</organism>
<name>A0A4S8L1Y8_DENBC</name>
<dbReference type="Proteomes" id="UP000297245">
    <property type="component" value="Unassembled WGS sequence"/>
</dbReference>
<protein>
    <submittedName>
        <fullName evidence="1">Uncharacterized protein</fullName>
    </submittedName>
</protein>
<keyword evidence="2" id="KW-1185">Reference proteome</keyword>
<sequence length="149" mass="16824">MSYTDQPGSSINGRRLTNRNTDRYSVTTLFSMAAEQDVEVEDYLARDLKEKISAQSKNNVVLKRDNSMALSDENNMALSDEQCKVERTLEEVGPMKGTTQTIASCSNNPTSSSCSNPNLVTSRRYANLYQREFLYFTPPSPNNLRCIFE</sequence>
<dbReference type="EMBL" id="ML179730">
    <property type="protein sequence ID" value="THU82462.1"/>
    <property type="molecule type" value="Genomic_DNA"/>
</dbReference>
<gene>
    <name evidence="1" type="ORF">K435DRAFT_971957</name>
</gene>